<evidence type="ECO:0000256" key="13">
    <source>
        <dbReference type="PIRNR" id="PIRNR004930"/>
    </source>
</evidence>
<dbReference type="AlphaFoldDB" id="K9E8I8"/>
<comment type="similarity">
    <text evidence="2 13">Belongs to the SUA5 family.</text>
</comment>
<feature type="binding site" evidence="14">
    <location>
        <position position="57"/>
    </location>
    <ligand>
        <name>ATP</name>
        <dbReference type="ChEBI" id="CHEBI:30616"/>
    </ligand>
</feature>
<comment type="catalytic activity">
    <reaction evidence="12 13">
        <text>L-threonine + hydrogencarbonate + ATP = L-threonylcarbamoyladenylate + diphosphate + H2O</text>
        <dbReference type="Rhea" id="RHEA:36407"/>
        <dbReference type="ChEBI" id="CHEBI:15377"/>
        <dbReference type="ChEBI" id="CHEBI:17544"/>
        <dbReference type="ChEBI" id="CHEBI:30616"/>
        <dbReference type="ChEBI" id="CHEBI:33019"/>
        <dbReference type="ChEBI" id="CHEBI:57926"/>
        <dbReference type="ChEBI" id="CHEBI:73682"/>
        <dbReference type="EC" id="2.7.7.87"/>
    </reaction>
</comment>
<dbReference type="GO" id="GO:0000049">
    <property type="term" value="F:tRNA binding"/>
    <property type="evidence" value="ECO:0007669"/>
    <property type="project" value="TreeGrafter"/>
</dbReference>
<gene>
    <name evidence="17" type="ORF">HMPREF9698_01036</name>
</gene>
<name>K9E8I8_9LACT</name>
<dbReference type="InterPro" id="IPR050156">
    <property type="entry name" value="TC-AMP_synthase_SUA5"/>
</dbReference>
<comment type="caution">
    <text evidence="17">The sequence shown here is derived from an EMBL/GenBank/DDBJ whole genome shotgun (WGS) entry which is preliminary data.</text>
</comment>
<evidence type="ECO:0000256" key="5">
    <source>
        <dbReference type="ARBA" id="ARBA00022490"/>
    </source>
</evidence>
<dbReference type="GO" id="GO:0006450">
    <property type="term" value="P:regulation of translational fidelity"/>
    <property type="evidence" value="ECO:0007669"/>
    <property type="project" value="TreeGrafter"/>
</dbReference>
<feature type="binding site" evidence="14">
    <location>
        <position position="231"/>
    </location>
    <ligand>
        <name>ATP</name>
        <dbReference type="ChEBI" id="CHEBI:30616"/>
    </ligand>
</feature>
<dbReference type="PIRSF" id="PIRSF004930">
    <property type="entry name" value="Tln_factor_SUA5"/>
    <property type="match status" value="1"/>
</dbReference>
<dbReference type="Proteomes" id="UP000009875">
    <property type="component" value="Unassembled WGS sequence"/>
</dbReference>
<dbReference type="Gene3D" id="3.90.870.10">
    <property type="entry name" value="DHBP synthase"/>
    <property type="match status" value="1"/>
</dbReference>
<dbReference type="EMBL" id="AGXA01000020">
    <property type="protein sequence ID" value="EKU93504.1"/>
    <property type="molecule type" value="Genomic_DNA"/>
</dbReference>
<dbReference type="GO" id="GO:0003725">
    <property type="term" value="F:double-stranded RNA binding"/>
    <property type="evidence" value="ECO:0007669"/>
    <property type="project" value="UniProtKB-UniRule"/>
</dbReference>
<keyword evidence="6 13" id="KW-0808">Transferase</keyword>
<dbReference type="EC" id="2.7.7.87" evidence="3 13"/>
<dbReference type="Pfam" id="PF03481">
    <property type="entry name" value="Sua5_C"/>
    <property type="match status" value="1"/>
</dbReference>
<evidence type="ECO:0000256" key="9">
    <source>
        <dbReference type="ARBA" id="ARBA00022741"/>
    </source>
</evidence>
<reference evidence="17 18" key="1">
    <citation type="submission" date="2012-09" db="EMBL/GenBank/DDBJ databases">
        <title>The Genome Sequence of Alloiococcus otitis ATCC 51267.</title>
        <authorList>
            <consortium name="The Broad Institute Genome Sequencing Platform"/>
            <person name="Earl A."/>
            <person name="Ward D."/>
            <person name="Feldgarden M."/>
            <person name="Gevers D."/>
            <person name="Huys G."/>
            <person name="Walker B."/>
            <person name="Young S.K."/>
            <person name="Zeng Q."/>
            <person name="Gargeya S."/>
            <person name="Fitzgerald M."/>
            <person name="Haas B."/>
            <person name="Abouelleil A."/>
            <person name="Alvarado L."/>
            <person name="Arachchi H.M."/>
            <person name="Berlin A.M."/>
            <person name="Chapman S.B."/>
            <person name="Goldberg J."/>
            <person name="Griggs A."/>
            <person name="Gujja S."/>
            <person name="Hansen M."/>
            <person name="Howarth C."/>
            <person name="Imamovic A."/>
            <person name="Larimer J."/>
            <person name="McCowen C."/>
            <person name="Montmayeur A."/>
            <person name="Murphy C."/>
            <person name="Neiman D."/>
            <person name="Pearson M."/>
            <person name="Priest M."/>
            <person name="Roberts A."/>
            <person name="Saif S."/>
            <person name="Shea T."/>
            <person name="Sisk P."/>
            <person name="Sykes S."/>
            <person name="Wortman J."/>
            <person name="Nusbaum C."/>
            <person name="Birren B."/>
        </authorList>
    </citation>
    <scope>NUCLEOTIDE SEQUENCE [LARGE SCALE GENOMIC DNA]</scope>
    <source>
        <strain evidence="17 18">ATCC 51267</strain>
    </source>
</reference>
<evidence type="ECO:0000256" key="6">
    <source>
        <dbReference type="ARBA" id="ARBA00022679"/>
    </source>
</evidence>
<proteinExistence type="inferred from homology"/>
<dbReference type="OrthoDB" id="9814580at2"/>
<evidence type="ECO:0000256" key="3">
    <source>
        <dbReference type="ARBA" id="ARBA00012584"/>
    </source>
</evidence>
<dbReference type="FunFam" id="3.90.870.10:FF:000009">
    <property type="entry name" value="Threonylcarbamoyl-AMP synthase, putative"/>
    <property type="match status" value="1"/>
</dbReference>
<keyword evidence="8 13" id="KW-0548">Nucleotidyltransferase</keyword>
<keyword evidence="5 13" id="KW-0963">Cytoplasm</keyword>
<dbReference type="PROSITE" id="PS51163">
    <property type="entry name" value="YRDC"/>
    <property type="match status" value="1"/>
</dbReference>
<organism evidence="17 18">
    <name type="scientific">Alloiococcus otitis ATCC 51267</name>
    <dbReference type="NCBI Taxonomy" id="883081"/>
    <lineage>
        <taxon>Bacteria</taxon>
        <taxon>Bacillati</taxon>
        <taxon>Bacillota</taxon>
        <taxon>Bacilli</taxon>
        <taxon>Lactobacillales</taxon>
        <taxon>Carnobacteriaceae</taxon>
        <taxon>Alloiococcus</taxon>
    </lineage>
</organism>
<dbReference type="STRING" id="883081.HMPREF9698_01036"/>
<evidence type="ECO:0000256" key="8">
    <source>
        <dbReference type="ARBA" id="ARBA00022695"/>
    </source>
</evidence>
<sequence length="332" mass="36058">MESLWIKPEELDKAVTLLEEGELVAFPTETVYGLGADAKNDQAVQKIYQAKGRPSDNPLIVHIYSVDQVYDFSSRIPSRAQDLLNAFWPGPLTIILNHDQETAAPTVTSGQDSIGIRMPSHPLARDLLKVSGLALAAPSANLSGRPSPTSADHVWHDLSGRIAGVLDGGPTGLGLESTVVDFTNPDQPAILRPGGLAREDIERVIGPVQDKTQSKSGDKGPKAPGMKYRHYSPDQPVYIVDNNWTEAIDKCLKSGEKIGILASDDIIENYGNQVYDVFSLGGPKDVDRACQVLYKGLRYFDDSPVTLILAQSYAKSGLGWAYMNRLEKAASQ</sequence>
<dbReference type="InterPro" id="IPR010923">
    <property type="entry name" value="T(6)A37_SUA5"/>
</dbReference>
<dbReference type="NCBIfam" id="TIGR00057">
    <property type="entry name" value="L-threonylcarbamoyladenylate synthase"/>
    <property type="match status" value="1"/>
</dbReference>
<dbReference type="GO" id="GO:0008033">
    <property type="term" value="P:tRNA processing"/>
    <property type="evidence" value="ECO:0007669"/>
    <property type="project" value="UniProtKB-KW"/>
</dbReference>
<evidence type="ECO:0000259" key="16">
    <source>
        <dbReference type="PROSITE" id="PS51163"/>
    </source>
</evidence>
<dbReference type="Gene3D" id="3.40.50.11030">
    <property type="entry name" value="Threonylcarbamoyl-AMP synthase, C-terminal domain"/>
    <property type="match status" value="1"/>
</dbReference>
<evidence type="ECO:0000256" key="1">
    <source>
        <dbReference type="ARBA" id="ARBA00004496"/>
    </source>
</evidence>
<accession>K9E8I8</accession>
<evidence type="ECO:0000256" key="11">
    <source>
        <dbReference type="ARBA" id="ARBA00029774"/>
    </source>
</evidence>
<evidence type="ECO:0000256" key="10">
    <source>
        <dbReference type="ARBA" id="ARBA00022840"/>
    </source>
</evidence>
<keyword evidence="18" id="KW-1185">Reference proteome</keyword>
<dbReference type="Pfam" id="PF01300">
    <property type="entry name" value="Sua5_yciO_yrdC"/>
    <property type="match status" value="1"/>
</dbReference>
<dbReference type="GO" id="GO:0005524">
    <property type="term" value="F:ATP binding"/>
    <property type="evidence" value="ECO:0007669"/>
    <property type="project" value="UniProtKB-UniRule"/>
</dbReference>
<feature type="compositionally biased region" description="Basic and acidic residues" evidence="15">
    <location>
        <begin position="212"/>
        <end position="221"/>
    </location>
</feature>
<comment type="function">
    <text evidence="13">Required for the formation of a threonylcarbamoyl group on adenosine at position 37 (t(6)A37) in tRNAs that read codons beginning with adenine.</text>
</comment>
<feature type="binding site" evidence="14">
    <location>
        <position position="30"/>
    </location>
    <ligand>
        <name>L-threonine</name>
        <dbReference type="ChEBI" id="CHEBI:57926"/>
    </ligand>
</feature>
<keyword evidence="7 13" id="KW-0819">tRNA processing</keyword>
<dbReference type="PANTHER" id="PTHR17490:SF16">
    <property type="entry name" value="THREONYLCARBAMOYL-AMP SYNTHASE"/>
    <property type="match status" value="1"/>
</dbReference>
<dbReference type="SUPFAM" id="SSF55821">
    <property type="entry name" value="YrdC/RibB"/>
    <property type="match status" value="1"/>
</dbReference>
<evidence type="ECO:0000313" key="18">
    <source>
        <dbReference type="Proteomes" id="UP000009875"/>
    </source>
</evidence>
<evidence type="ECO:0000256" key="15">
    <source>
        <dbReference type="SAM" id="MobiDB-lite"/>
    </source>
</evidence>
<feature type="domain" description="YrdC-like" evidence="16">
    <location>
        <begin position="8"/>
        <end position="196"/>
    </location>
</feature>
<dbReference type="GO" id="GO:0061710">
    <property type="term" value="F:L-threonylcarbamoyladenylate synthase"/>
    <property type="evidence" value="ECO:0007669"/>
    <property type="project" value="UniProtKB-EC"/>
</dbReference>
<dbReference type="PATRIC" id="fig|883081.3.peg.1037"/>
<dbReference type="InterPro" id="IPR005145">
    <property type="entry name" value="Sua5_C"/>
</dbReference>
<evidence type="ECO:0000256" key="14">
    <source>
        <dbReference type="PIRSR" id="PIRSR004930-1"/>
    </source>
</evidence>
<feature type="region of interest" description="Disordered" evidence="15">
    <location>
        <begin position="207"/>
        <end position="227"/>
    </location>
</feature>
<dbReference type="GO" id="GO:0005737">
    <property type="term" value="C:cytoplasm"/>
    <property type="evidence" value="ECO:0007669"/>
    <property type="project" value="UniProtKB-SubCell"/>
</dbReference>
<dbReference type="InterPro" id="IPR038385">
    <property type="entry name" value="Sua5/YwlC_C"/>
</dbReference>
<evidence type="ECO:0000313" key="17">
    <source>
        <dbReference type="EMBL" id="EKU93504.1"/>
    </source>
</evidence>
<feature type="binding site" evidence="14">
    <location>
        <position position="137"/>
    </location>
    <ligand>
        <name>L-threonine</name>
        <dbReference type="ChEBI" id="CHEBI:57926"/>
    </ligand>
</feature>
<evidence type="ECO:0000256" key="12">
    <source>
        <dbReference type="ARBA" id="ARBA00048366"/>
    </source>
</evidence>
<evidence type="ECO:0000256" key="2">
    <source>
        <dbReference type="ARBA" id="ARBA00007663"/>
    </source>
</evidence>
<dbReference type="HOGENOM" id="CLU_031397_0_0_9"/>
<feature type="binding site" evidence="14">
    <location>
        <position position="147"/>
    </location>
    <ligand>
        <name>ATP</name>
        <dbReference type="ChEBI" id="CHEBI:30616"/>
    </ligand>
</feature>
<feature type="binding site" evidence="14">
    <location>
        <position position="139"/>
    </location>
    <ligand>
        <name>ATP</name>
        <dbReference type="ChEBI" id="CHEBI:30616"/>
    </ligand>
</feature>
<feature type="binding site" evidence="14">
    <location>
        <position position="53"/>
    </location>
    <ligand>
        <name>ATP</name>
        <dbReference type="ChEBI" id="CHEBI:30616"/>
    </ligand>
</feature>
<evidence type="ECO:0000256" key="4">
    <source>
        <dbReference type="ARBA" id="ARBA00015492"/>
    </source>
</evidence>
<protein>
    <recommendedName>
        <fullName evidence="4 13">Threonylcarbamoyl-AMP synthase</fullName>
        <shortName evidence="13">TC-AMP synthase</shortName>
        <ecNumber evidence="3 13">2.7.7.87</ecNumber>
    </recommendedName>
    <alternativeName>
        <fullName evidence="11 13">L-threonylcarbamoyladenylate synthase</fullName>
    </alternativeName>
</protein>
<keyword evidence="10 13" id="KW-0067">ATP-binding</keyword>
<dbReference type="PANTHER" id="PTHR17490">
    <property type="entry name" value="SUA5"/>
    <property type="match status" value="1"/>
</dbReference>
<dbReference type="RefSeq" id="WP_003778062.1">
    <property type="nucleotide sequence ID" value="NZ_JH992959.1"/>
</dbReference>
<dbReference type="eggNOG" id="COG0009">
    <property type="taxonomic scope" value="Bacteria"/>
</dbReference>
<feature type="binding site" evidence="14">
    <location>
        <position position="177"/>
    </location>
    <ligand>
        <name>L-threonine</name>
        <dbReference type="ChEBI" id="CHEBI:57926"/>
    </ligand>
</feature>
<keyword evidence="9 13" id="KW-0547">Nucleotide-binding</keyword>
<feature type="binding site" evidence="14">
    <location>
        <position position="62"/>
    </location>
    <ligand>
        <name>L-threonine</name>
        <dbReference type="ChEBI" id="CHEBI:57926"/>
    </ligand>
</feature>
<evidence type="ECO:0000256" key="7">
    <source>
        <dbReference type="ARBA" id="ARBA00022694"/>
    </source>
</evidence>
<dbReference type="InterPro" id="IPR006070">
    <property type="entry name" value="Sua5-like_dom"/>
</dbReference>
<feature type="binding site" evidence="14">
    <location>
        <position position="192"/>
    </location>
    <ligand>
        <name>ATP</name>
        <dbReference type="ChEBI" id="CHEBI:30616"/>
    </ligand>
</feature>
<comment type="subcellular location">
    <subcellularLocation>
        <location evidence="1 13">Cytoplasm</location>
    </subcellularLocation>
</comment>
<dbReference type="InterPro" id="IPR017945">
    <property type="entry name" value="DHBP_synth_RibB-like_a/b_dom"/>
</dbReference>
<feature type="binding site" evidence="14">
    <location>
        <position position="117"/>
    </location>
    <ligand>
        <name>L-threonine</name>
        <dbReference type="ChEBI" id="CHEBI:57926"/>
    </ligand>
</feature>